<dbReference type="InterPro" id="IPR023772">
    <property type="entry name" value="DNA-bd_HTH_TetR-type_CS"/>
</dbReference>
<evidence type="ECO:0000259" key="6">
    <source>
        <dbReference type="PROSITE" id="PS50977"/>
    </source>
</evidence>
<evidence type="ECO:0000256" key="5">
    <source>
        <dbReference type="SAM" id="MobiDB-lite"/>
    </source>
</evidence>
<dbReference type="Pfam" id="PF00440">
    <property type="entry name" value="TetR_N"/>
    <property type="match status" value="1"/>
</dbReference>
<evidence type="ECO:0000256" key="4">
    <source>
        <dbReference type="PROSITE-ProRule" id="PRU00335"/>
    </source>
</evidence>
<dbReference type="SUPFAM" id="SSF46689">
    <property type="entry name" value="Homeodomain-like"/>
    <property type="match status" value="1"/>
</dbReference>
<feature type="DNA-binding region" description="H-T-H motif" evidence="4">
    <location>
        <begin position="28"/>
        <end position="47"/>
    </location>
</feature>
<dbReference type="GO" id="GO:0003677">
    <property type="term" value="F:DNA binding"/>
    <property type="evidence" value="ECO:0007669"/>
    <property type="project" value="UniProtKB-UniRule"/>
</dbReference>
<dbReference type="PROSITE" id="PS01081">
    <property type="entry name" value="HTH_TETR_1"/>
    <property type="match status" value="1"/>
</dbReference>
<dbReference type="PANTHER" id="PTHR47506:SF1">
    <property type="entry name" value="HTH-TYPE TRANSCRIPTIONAL REGULATOR YJDC"/>
    <property type="match status" value="1"/>
</dbReference>
<keyword evidence="2 4" id="KW-0238">DNA-binding</keyword>
<dbReference type="RefSeq" id="WP_203813782.1">
    <property type="nucleotide sequence ID" value="NZ_BOMY01000055.1"/>
</dbReference>
<feature type="compositionally biased region" description="Basic and acidic residues" evidence="5">
    <location>
        <begin position="137"/>
        <end position="156"/>
    </location>
</feature>
<dbReference type="InterPro" id="IPR049484">
    <property type="entry name" value="Rv0078-like_C"/>
</dbReference>
<dbReference type="Pfam" id="PF21351">
    <property type="entry name" value="TetR_C_41"/>
    <property type="match status" value="1"/>
</dbReference>
<feature type="domain" description="HTH tetR-type" evidence="6">
    <location>
        <begin position="5"/>
        <end position="65"/>
    </location>
</feature>
<sequence>MAHAGETEISLVLRAAEMFGRDGYATTSLDEVAKAAGLSRGAVYHHFGSKATLFRYALIHQERRLAERFVAASSVRVGWDAVRAGCAVVLDAYLDPGVRRILLIDGPAVLGWREVRSIEDGFVGELLRRGLQRAAEERATEERVTEERVTEGRVTEGRVTGPPAADERGAGERDVEARLSVLRGALAEAGLLLARDEDSLPALTREIELLISVYERNPVRA</sequence>
<evidence type="ECO:0000256" key="1">
    <source>
        <dbReference type="ARBA" id="ARBA00023015"/>
    </source>
</evidence>
<evidence type="ECO:0000256" key="3">
    <source>
        <dbReference type="ARBA" id="ARBA00023163"/>
    </source>
</evidence>
<organism evidence="7 8">
    <name type="scientific">Paractinoplanes tereljensis</name>
    <dbReference type="NCBI Taxonomy" id="571912"/>
    <lineage>
        <taxon>Bacteria</taxon>
        <taxon>Bacillati</taxon>
        <taxon>Actinomycetota</taxon>
        <taxon>Actinomycetes</taxon>
        <taxon>Micromonosporales</taxon>
        <taxon>Micromonosporaceae</taxon>
        <taxon>Paractinoplanes</taxon>
    </lineage>
</organism>
<dbReference type="InterPro" id="IPR001647">
    <property type="entry name" value="HTH_TetR"/>
</dbReference>
<keyword evidence="3" id="KW-0804">Transcription</keyword>
<dbReference type="PANTHER" id="PTHR47506">
    <property type="entry name" value="TRANSCRIPTIONAL REGULATORY PROTEIN"/>
    <property type="match status" value="1"/>
</dbReference>
<comment type="caution">
    <text evidence="7">The sequence shown here is derived from an EMBL/GenBank/DDBJ whole genome shotgun (WGS) entry which is preliminary data.</text>
</comment>
<evidence type="ECO:0000256" key="2">
    <source>
        <dbReference type="ARBA" id="ARBA00023125"/>
    </source>
</evidence>
<proteinExistence type="predicted"/>
<dbReference type="AlphaFoldDB" id="A0A919TWH6"/>
<name>A0A919TWH6_9ACTN</name>
<dbReference type="PRINTS" id="PR00455">
    <property type="entry name" value="HTHTETR"/>
</dbReference>
<keyword evidence="8" id="KW-1185">Reference proteome</keyword>
<protein>
    <recommendedName>
        <fullName evidence="6">HTH tetR-type domain-containing protein</fullName>
    </recommendedName>
</protein>
<keyword evidence="1" id="KW-0805">Transcription regulation</keyword>
<dbReference type="EMBL" id="BOMY01000055">
    <property type="protein sequence ID" value="GIF25983.1"/>
    <property type="molecule type" value="Genomic_DNA"/>
</dbReference>
<dbReference type="Proteomes" id="UP000623608">
    <property type="component" value="Unassembled WGS sequence"/>
</dbReference>
<gene>
    <name evidence="7" type="ORF">Ate02nite_87130</name>
</gene>
<dbReference type="Gene3D" id="1.10.357.10">
    <property type="entry name" value="Tetracycline Repressor, domain 2"/>
    <property type="match status" value="1"/>
</dbReference>
<dbReference type="PROSITE" id="PS50977">
    <property type="entry name" value="HTH_TETR_2"/>
    <property type="match status" value="1"/>
</dbReference>
<accession>A0A919TWH6</accession>
<reference evidence="7" key="1">
    <citation type="submission" date="2021-01" db="EMBL/GenBank/DDBJ databases">
        <title>Whole genome shotgun sequence of Actinoplanes tereljensis NBRC 105297.</title>
        <authorList>
            <person name="Komaki H."/>
            <person name="Tamura T."/>
        </authorList>
    </citation>
    <scope>NUCLEOTIDE SEQUENCE</scope>
    <source>
        <strain evidence="7">NBRC 105297</strain>
    </source>
</reference>
<evidence type="ECO:0000313" key="8">
    <source>
        <dbReference type="Proteomes" id="UP000623608"/>
    </source>
</evidence>
<feature type="region of interest" description="Disordered" evidence="5">
    <location>
        <begin position="137"/>
        <end position="172"/>
    </location>
</feature>
<evidence type="ECO:0000313" key="7">
    <source>
        <dbReference type="EMBL" id="GIF25983.1"/>
    </source>
</evidence>
<dbReference type="InterPro" id="IPR009057">
    <property type="entry name" value="Homeodomain-like_sf"/>
</dbReference>